<dbReference type="RefSeq" id="WP_244751227.1">
    <property type="nucleotide sequence ID" value="NZ_CP095074.1"/>
</dbReference>
<accession>A0ABY4GTY9</accession>
<proteinExistence type="predicted"/>
<sequence>MNIKHRSYPLRLKKLEALLRRLPPHHPKIPHIRDAIARTRAGYQGERSLDFHLSFIPHKDYLVIHDLRLFDGKHFFQMDTVLLSQKFILILEVKNISGTLLLDRDIHQLTRISNEKEEAFPDPVLQIERQQQQLALWIEDQFSITSFPIEALVLLSGKNTVLKLKNDRDSEKILKSEGFIHRLNKLEQRHQTAQISLDQLYPMAYKIVQGHRELHQNVLELFGIEESELLLGVYCQSCFTKMVWVKGKWQCSPCGIKSTDSHIQALQDYAYLCHPKISNKQARKYLGIKSGDTIKRLLVKLGGNKIGSNKDRKYEIPLPMR</sequence>
<keyword evidence="3" id="KW-1185">Reference proteome</keyword>
<gene>
    <name evidence="2" type="ORF">MUO14_13730</name>
</gene>
<organism evidence="2 3">
    <name type="scientific">Halobacillus shinanisalinarum</name>
    <dbReference type="NCBI Taxonomy" id="2932258"/>
    <lineage>
        <taxon>Bacteria</taxon>
        <taxon>Bacillati</taxon>
        <taxon>Bacillota</taxon>
        <taxon>Bacilli</taxon>
        <taxon>Bacillales</taxon>
        <taxon>Bacillaceae</taxon>
        <taxon>Halobacillus</taxon>
    </lineage>
</organism>
<evidence type="ECO:0000313" key="3">
    <source>
        <dbReference type="Proteomes" id="UP000831880"/>
    </source>
</evidence>
<dbReference type="InterPro" id="IPR011528">
    <property type="entry name" value="NERD"/>
</dbReference>
<dbReference type="Pfam" id="PF08378">
    <property type="entry name" value="NERD"/>
    <property type="match status" value="1"/>
</dbReference>
<dbReference type="Proteomes" id="UP000831880">
    <property type="component" value="Chromosome"/>
</dbReference>
<evidence type="ECO:0000313" key="2">
    <source>
        <dbReference type="EMBL" id="UOQ91616.1"/>
    </source>
</evidence>
<protein>
    <submittedName>
        <fullName evidence="2">NERD domain-containing protein</fullName>
    </submittedName>
</protein>
<evidence type="ECO:0000259" key="1">
    <source>
        <dbReference type="PROSITE" id="PS50965"/>
    </source>
</evidence>
<name>A0ABY4GTY9_9BACI</name>
<reference evidence="2 3" key="1">
    <citation type="submission" date="2022-04" db="EMBL/GenBank/DDBJ databases">
        <title>Halobacillus sp. isolated from saltern.</title>
        <authorList>
            <person name="Won M."/>
            <person name="Lee C.-M."/>
            <person name="Woen H.-Y."/>
            <person name="Kwon S.-W."/>
        </authorList>
    </citation>
    <scope>NUCLEOTIDE SEQUENCE [LARGE SCALE GENOMIC DNA]</scope>
    <source>
        <strain evidence="2 3">SSTM10-2</strain>
    </source>
</reference>
<dbReference type="EMBL" id="CP095074">
    <property type="protein sequence ID" value="UOQ91616.1"/>
    <property type="molecule type" value="Genomic_DNA"/>
</dbReference>
<feature type="domain" description="NERD" evidence="1">
    <location>
        <begin position="41"/>
        <end position="157"/>
    </location>
</feature>
<dbReference type="PROSITE" id="PS50965">
    <property type="entry name" value="NERD"/>
    <property type="match status" value="1"/>
</dbReference>